<dbReference type="Proteomes" id="UP000325797">
    <property type="component" value="Chromosome"/>
</dbReference>
<gene>
    <name evidence="2" type="ORF">FRZ61_17440</name>
</gene>
<dbReference type="RefSeq" id="WP_151116639.1">
    <property type="nucleotide sequence ID" value="NZ_CP042582.1"/>
</dbReference>
<evidence type="ECO:0000313" key="2">
    <source>
        <dbReference type="EMBL" id="QEX21815.1"/>
    </source>
</evidence>
<keyword evidence="1" id="KW-1133">Transmembrane helix</keyword>
<dbReference type="EMBL" id="CP042582">
    <property type="protein sequence ID" value="QEX21815.1"/>
    <property type="molecule type" value="Genomic_DNA"/>
</dbReference>
<sequence length="124" mass="12139">MTAIIASGASAAPTQPRAKDASGARLVAILVFALFGSLLAIGAIAAPSPSDVTPVPVSVFVLGGGPEDAAAVVEAAHGRVLANTGIGGGVVAISDQPGFRDRLYQAGANLVLGVGGEYGYGPQR</sequence>
<proteinExistence type="predicted"/>
<reference evidence="2 3" key="1">
    <citation type="submission" date="2019-08" db="EMBL/GenBank/DDBJ databases">
        <title>Hyperibacter terrae gen. nov., sp. nov. and Hyperibacter viscosus sp. nov., two new members in the family Rhodospirillaceae isolated from the rhizosphere of Hypericum perforatum.</title>
        <authorList>
            <person name="Noviana Z."/>
        </authorList>
    </citation>
    <scope>NUCLEOTIDE SEQUENCE [LARGE SCALE GENOMIC DNA]</scope>
    <source>
        <strain evidence="2 3">R5959</strain>
    </source>
</reference>
<dbReference type="AlphaFoldDB" id="A0A5J6MYZ4"/>
<feature type="transmembrane region" description="Helical" evidence="1">
    <location>
        <begin position="26"/>
        <end position="46"/>
    </location>
</feature>
<protein>
    <submittedName>
        <fullName evidence="2">Uncharacterized protein</fullName>
    </submittedName>
</protein>
<keyword evidence="1" id="KW-0472">Membrane</keyword>
<keyword evidence="1" id="KW-0812">Transmembrane</keyword>
<evidence type="ECO:0000256" key="1">
    <source>
        <dbReference type="SAM" id="Phobius"/>
    </source>
</evidence>
<organism evidence="2 3">
    <name type="scientific">Hypericibacter adhaerens</name>
    <dbReference type="NCBI Taxonomy" id="2602016"/>
    <lineage>
        <taxon>Bacteria</taxon>
        <taxon>Pseudomonadati</taxon>
        <taxon>Pseudomonadota</taxon>
        <taxon>Alphaproteobacteria</taxon>
        <taxon>Rhodospirillales</taxon>
        <taxon>Dongiaceae</taxon>
        <taxon>Hypericibacter</taxon>
    </lineage>
</organism>
<evidence type="ECO:0000313" key="3">
    <source>
        <dbReference type="Proteomes" id="UP000325797"/>
    </source>
</evidence>
<name>A0A5J6MYZ4_9PROT</name>
<accession>A0A5J6MYZ4</accession>
<keyword evidence="3" id="KW-1185">Reference proteome</keyword>
<dbReference type="KEGG" id="hadh:FRZ61_17440"/>
<dbReference type="OrthoDB" id="8389669at2"/>